<proteinExistence type="predicted"/>
<dbReference type="Proteomes" id="UP000561045">
    <property type="component" value="Unassembled WGS sequence"/>
</dbReference>
<protein>
    <submittedName>
        <fullName evidence="1">Uncharacterized protein</fullName>
    </submittedName>
</protein>
<organism evidence="1 2">
    <name type="scientific">Niveibacterium umoris</name>
    <dbReference type="NCBI Taxonomy" id="1193620"/>
    <lineage>
        <taxon>Bacteria</taxon>
        <taxon>Pseudomonadati</taxon>
        <taxon>Pseudomonadota</taxon>
        <taxon>Betaproteobacteria</taxon>
        <taxon>Rhodocyclales</taxon>
        <taxon>Rhodocyclaceae</taxon>
        <taxon>Niveibacterium</taxon>
    </lineage>
</organism>
<comment type="caution">
    <text evidence="1">The sequence shown here is derived from an EMBL/GenBank/DDBJ whole genome shotgun (WGS) entry which is preliminary data.</text>
</comment>
<keyword evidence="2" id="KW-1185">Reference proteome</keyword>
<gene>
    <name evidence="1" type="ORF">GGR36_004122</name>
</gene>
<sequence length="285" mass="32375">MSPTERHAMNTATPRLAQLPVFADTPRRLGVSADQLSRLYRARPAFRPLWDDYVLGQLGLKYWIASDDPDAEARRVEYIQTMSELEMEIRSHLKHAWDVTREASPPPTPGTPSEVLGLLRREHGLPGPTVYLAPLLPLIEIAWLERNPSASTITFLETCGEFLSRRLRSLAGGVEVIPRRYLLAFAERFLHTERRPPELQTLASLGCAYLAGHSDPQLVQERERLLWRCAYQVAHSNADGRPNWAQWYRLLDLLPPHTNWRDSEVLARTPLPTLLADLEHASVNG</sequence>
<dbReference type="RefSeq" id="WP_183637961.1">
    <property type="nucleotide sequence ID" value="NZ_BAABLE010000024.1"/>
</dbReference>
<evidence type="ECO:0000313" key="2">
    <source>
        <dbReference type="Proteomes" id="UP000561045"/>
    </source>
</evidence>
<dbReference type="AlphaFoldDB" id="A0A840BNA1"/>
<dbReference type="EMBL" id="JACIET010000004">
    <property type="protein sequence ID" value="MBB4014765.1"/>
    <property type="molecule type" value="Genomic_DNA"/>
</dbReference>
<reference evidence="1 2" key="1">
    <citation type="submission" date="2020-08" db="EMBL/GenBank/DDBJ databases">
        <title>Genomic Encyclopedia of Type Strains, Phase IV (KMG-IV): sequencing the most valuable type-strain genomes for metagenomic binning, comparative biology and taxonomic classification.</title>
        <authorList>
            <person name="Goeker M."/>
        </authorList>
    </citation>
    <scope>NUCLEOTIDE SEQUENCE [LARGE SCALE GENOMIC DNA]</scope>
    <source>
        <strain evidence="1 2">DSM 106739</strain>
    </source>
</reference>
<evidence type="ECO:0000313" key="1">
    <source>
        <dbReference type="EMBL" id="MBB4014765.1"/>
    </source>
</evidence>
<name>A0A840BNA1_9RHOO</name>
<accession>A0A840BNA1</accession>